<evidence type="ECO:0000256" key="6">
    <source>
        <dbReference type="ARBA" id="ARBA00023136"/>
    </source>
</evidence>
<keyword evidence="5 7" id="KW-1133">Transmembrane helix</keyword>
<protein>
    <submittedName>
        <fullName evidence="8">NCS2 family permease</fullName>
    </submittedName>
</protein>
<evidence type="ECO:0000256" key="3">
    <source>
        <dbReference type="ARBA" id="ARBA00022448"/>
    </source>
</evidence>
<feature type="transmembrane region" description="Helical" evidence="7">
    <location>
        <begin position="21"/>
        <end position="43"/>
    </location>
</feature>
<reference evidence="8 9" key="1">
    <citation type="submission" date="2019-01" db="EMBL/GenBank/DDBJ databases">
        <authorList>
            <person name="Chen W.-M."/>
        </authorList>
    </citation>
    <scope>NUCLEOTIDE SEQUENCE [LARGE SCALE GENOMIC DNA]</scope>
    <source>
        <strain evidence="8 9">FSY-9</strain>
    </source>
</reference>
<feature type="transmembrane region" description="Helical" evidence="7">
    <location>
        <begin position="49"/>
        <end position="66"/>
    </location>
</feature>
<dbReference type="GO" id="GO:0012505">
    <property type="term" value="C:endomembrane system"/>
    <property type="evidence" value="ECO:0007669"/>
    <property type="project" value="UniProtKB-SubCell"/>
</dbReference>
<gene>
    <name evidence="8" type="ORF">EOE18_16145</name>
</gene>
<feature type="transmembrane region" description="Helical" evidence="7">
    <location>
        <begin position="322"/>
        <end position="342"/>
    </location>
</feature>
<dbReference type="InterPro" id="IPR045018">
    <property type="entry name" value="Azg-like"/>
</dbReference>
<evidence type="ECO:0000256" key="5">
    <source>
        <dbReference type="ARBA" id="ARBA00022989"/>
    </source>
</evidence>
<feature type="transmembrane region" description="Helical" evidence="7">
    <location>
        <begin position="103"/>
        <end position="125"/>
    </location>
</feature>
<dbReference type="PANTHER" id="PTHR43337">
    <property type="entry name" value="XANTHINE/URACIL PERMEASE C887.17-RELATED"/>
    <property type="match status" value="1"/>
</dbReference>
<feature type="transmembrane region" description="Helical" evidence="7">
    <location>
        <begin position="137"/>
        <end position="158"/>
    </location>
</feature>
<evidence type="ECO:0000256" key="4">
    <source>
        <dbReference type="ARBA" id="ARBA00022692"/>
    </source>
</evidence>
<evidence type="ECO:0000256" key="1">
    <source>
        <dbReference type="ARBA" id="ARBA00004127"/>
    </source>
</evidence>
<keyword evidence="3" id="KW-0813">Transport</keyword>
<feature type="transmembrane region" description="Helical" evidence="7">
    <location>
        <begin position="379"/>
        <end position="408"/>
    </location>
</feature>
<dbReference type="PANTHER" id="PTHR43337:SF1">
    <property type="entry name" value="XANTHINE_URACIL PERMEASE C887.17-RELATED"/>
    <property type="match status" value="1"/>
</dbReference>
<dbReference type="EMBL" id="SACO01000016">
    <property type="protein sequence ID" value="RVU03350.1"/>
    <property type="molecule type" value="Genomic_DNA"/>
</dbReference>
<evidence type="ECO:0000256" key="7">
    <source>
        <dbReference type="SAM" id="Phobius"/>
    </source>
</evidence>
<keyword evidence="6 7" id="KW-0472">Membrane</keyword>
<comment type="similarity">
    <text evidence="2">Belongs to the nucleobase:cation symporter-2 (NCS2) (TC 2.A.40) family. Azg-like subfamily.</text>
</comment>
<sequence>MMLDLWRRRLAERQSTLPREAVAGLTTFMASAYLVVVIPRLLAGGGMDQAAATTATLMVMALGSLAMGFYANLPFIVGPGIGGAALLGVTLTQVEHLPWQSALGIAMASGVLFTLLTVTGARGWVMRLVPREIKLGLGASIGLFIALLGCRDAGMVAVNAKSNALALGDFTQAGPQMALVGLAVAIALQARAIPGAILAGIAAATAVGAWLGVTHAPDAVLAMPPSLAPVFGQVDWMAAFSIKALPYLFAYFVAEFFSTMGTTLAVGAKAGLTDGDGNLPRIDRPFLVDALAATFGPFMGIPGGTALVESAAGATAGGRTGLVPVTAALCYIGALLATPLAMAIPKQATAPALILVGAGMMGSLRQLSGERLDQTLPPILMLLATLVANSFGTGIAVGLVAYVLVSLLGGRARQVPLGLMLLALPLAYYLYSTATGHR</sequence>
<evidence type="ECO:0000313" key="8">
    <source>
        <dbReference type="EMBL" id="RVU03350.1"/>
    </source>
</evidence>
<keyword evidence="9" id="KW-1185">Reference proteome</keyword>
<dbReference type="GO" id="GO:0005886">
    <property type="term" value="C:plasma membrane"/>
    <property type="evidence" value="ECO:0007669"/>
    <property type="project" value="TreeGrafter"/>
</dbReference>
<comment type="caution">
    <text evidence="8">The sequence shown here is derived from an EMBL/GenBank/DDBJ whole genome shotgun (WGS) entry which is preliminary data.</text>
</comment>
<feature type="transmembrane region" description="Helical" evidence="7">
    <location>
        <begin position="195"/>
        <end position="216"/>
    </location>
</feature>
<name>A0A437N0C4_9SPHN</name>
<evidence type="ECO:0000313" key="9">
    <source>
        <dbReference type="Proteomes" id="UP000282837"/>
    </source>
</evidence>
<keyword evidence="4 7" id="KW-0812">Transmembrane</keyword>
<accession>A0A437N0C4</accession>
<organism evidence="8 9">
    <name type="scientific">Novosphingobium umbonatum</name>
    <dbReference type="NCBI Taxonomy" id="1908524"/>
    <lineage>
        <taxon>Bacteria</taxon>
        <taxon>Pseudomonadati</taxon>
        <taxon>Pseudomonadota</taxon>
        <taxon>Alphaproteobacteria</taxon>
        <taxon>Sphingomonadales</taxon>
        <taxon>Sphingomonadaceae</taxon>
        <taxon>Novosphingobium</taxon>
    </lineage>
</organism>
<dbReference type="AlphaFoldDB" id="A0A437N0C4"/>
<dbReference type="GO" id="GO:0005345">
    <property type="term" value="F:purine nucleobase transmembrane transporter activity"/>
    <property type="evidence" value="ECO:0007669"/>
    <property type="project" value="TreeGrafter"/>
</dbReference>
<comment type="subcellular location">
    <subcellularLocation>
        <location evidence="1">Endomembrane system</location>
        <topology evidence="1">Multi-pass membrane protein</topology>
    </subcellularLocation>
</comment>
<feature type="transmembrane region" description="Helical" evidence="7">
    <location>
        <begin position="414"/>
        <end position="431"/>
    </location>
</feature>
<proteinExistence type="inferred from homology"/>
<feature type="transmembrane region" description="Helical" evidence="7">
    <location>
        <begin position="73"/>
        <end position="91"/>
    </location>
</feature>
<dbReference type="OrthoDB" id="9808458at2"/>
<dbReference type="Proteomes" id="UP000282837">
    <property type="component" value="Unassembled WGS sequence"/>
</dbReference>
<evidence type="ECO:0000256" key="2">
    <source>
        <dbReference type="ARBA" id="ARBA00005697"/>
    </source>
</evidence>
<dbReference type="Pfam" id="PF00860">
    <property type="entry name" value="Xan_ur_permease"/>
    <property type="match status" value="1"/>
</dbReference>
<dbReference type="InterPro" id="IPR006043">
    <property type="entry name" value="NCS2"/>
</dbReference>